<evidence type="ECO:0000256" key="1">
    <source>
        <dbReference type="SAM" id="Phobius"/>
    </source>
</evidence>
<dbReference type="AlphaFoldDB" id="X1KNP0"/>
<name>X1KNP0_9ZZZZ</name>
<reference evidence="2" key="1">
    <citation type="journal article" date="2014" name="Front. Microbiol.">
        <title>High frequency of phylogenetically diverse reductive dehalogenase-homologous genes in deep subseafloor sedimentary metagenomes.</title>
        <authorList>
            <person name="Kawai M."/>
            <person name="Futagami T."/>
            <person name="Toyoda A."/>
            <person name="Takaki Y."/>
            <person name="Nishi S."/>
            <person name="Hori S."/>
            <person name="Arai W."/>
            <person name="Tsubouchi T."/>
            <person name="Morono Y."/>
            <person name="Uchiyama I."/>
            <person name="Ito T."/>
            <person name="Fujiyama A."/>
            <person name="Inagaki F."/>
            <person name="Takami H."/>
        </authorList>
    </citation>
    <scope>NUCLEOTIDE SEQUENCE</scope>
    <source>
        <strain evidence="2">Expedition CK06-06</strain>
    </source>
</reference>
<proteinExistence type="predicted"/>
<sequence length="69" mass="8056">MRILAGQIALETKLFLRRKDDLFWTLAFPMFFMILYGLIYGDMVWDDYGMRAIDYILPGIIVMALMVTG</sequence>
<feature type="non-terminal residue" evidence="2">
    <location>
        <position position="69"/>
    </location>
</feature>
<evidence type="ECO:0008006" key="3">
    <source>
        <dbReference type="Google" id="ProtNLM"/>
    </source>
</evidence>
<accession>X1KNP0</accession>
<comment type="caution">
    <text evidence="2">The sequence shown here is derived from an EMBL/GenBank/DDBJ whole genome shotgun (WGS) entry which is preliminary data.</text>
</comment>
<dbReference type="EMBL" id="BARV01012816">
    <property type="protein sequence ID" value="GAI08303.1"/>
    <property type="molecule type" value="Genomic_DNA"/>
</dbReference>
<keyword evidence="1" id="KW-0812">Transmembrane</keyword>
<protein>
    <recommendedName>
        <fullName evidence="3">ABC-2 type transporter domain-containing protein</fullName>
    </recommendedName>
</protein>
<organism evidence="2">
    <name type="scientific">marine sediment metagenome</name>
    <dbReference type="NCBI Taxonomy" id="412755"/>
    <lineage>
        <taxon>unclassified sequences</taxon>
        <taxon>metagenomes</taxon>
        <taxon>ecological metagenomes</taxon>
    </lineage>
</organism>
<feature type="transmembrane region" description="Helical" evidence="1">
    <location>
        <begin position="52"/>
        <end position="68"/>
    </location>
</feature>
<keyword evidence="1" id="KW-1133">Transmembrane helix</keyword>
<gene>
    <name evidence="2" type="ORF">S06H3_23540</name>
</gene>
<keyword evidence="1" id="KW-0472">Membrane</keyword>
<feature type="transmembrane region" description="Helical" evidence="1">
    <location>
        <begin position="21"/>
        <end position="40"/>
    </location>
</feature>
<evidence type="ECO:0000313" key="2">
    <source>
        <dbReference type="EMBL" id="GAI08303.1"/>
    </source>
</evidence>